<reference evidence="2 3" key="1">
    <citation type="submission" date="2023-09" db="EMBL/GenBank/DDBJ databases">
        <title>Novel taxa isolated from Blanes Bay.</title>
        <authorList>
            <person name="Rey-Velasco X."/>
            <person name="Lucena T."/>
        </authorList>
    </citation>
    <scope>NUCLEOTIDE SEQUENCE [LARGE SCALE GENOMIC DNA]</scope>
    <source>
        <strain evidence="2 3">S334</strain>
    </source>
</reference>
<evidence type="ECO:0000256" key="1">
    <source>
        <dbReference type="SAM" id="SignalP"/>
    </source>
</evidence>
<proteinExistence type="predicted"/>
<comment type="caution">
    <text evidence="2">The sequence shown here is derived from an EMBL/GenBank/DDBJ whole genome shotgun (WGS) entry which is preliminary data.</text>
</comment>
<dbReference type="RefSeq" id="WP_314012564.1">
    <property type="nucleotide sequence ID" value="NZ_JAVTTP010000001.1"/>
</dbReference>
<dbReference type="Proteomes" id="UP001250656">
    <property type="component" value="Unassembled WGS sequence"/>
</dbReference>
<name>A0ABU3L2E7_9FLAO</name>
<accession>A0ABU3L2E7</accession>
<evidence type="ECO:0000313" key="3">
    <source>
        <dbReference type="Proteomes" id="UP001250656"/>
    </source>
</evidence>
<sequence>MKKMLVLSLCMLALVGLSSCDNDDSSGTNFEFRALKVTDAELPDSFQLGRTYEIVVTYERPDACTYFQGFDVYPEDTAVREVTAIGWEDVDRACTQQIIEGTNSFLFRVIHEKDYTFRFWQSENADGEPQYLEMTVPIDTTSS</sequence>
<evidence type="ECO:0008006" key="4">
    <source>
        <dbReference type="Google" id="ProtNLM"/>
    </source>
</evidence>
<dbReference type="PROSITE" id="PS51257">
    <property type="entry name" value="PROKAR_LIPOPROTEIN"/>
    <property type="match status" value="1"/>
</dbReference>
<dbReference type="EMBL" id="JAVTTP010000001">
    <property type="protein sequence ID" value="MDT7827582.1"/>
    <property type="molecule type" value="Genomic_DNA"/>
</dbReference>
<keyword evidence="3" id="KW-1185">Reference proteome</keyword>
<keyword evidence="1" id="KW-0732">Signal</keyword>
<protein>
    <recommendedName>
        <fullName evidence="4">Proteinase inhibitor I42 chagasin domain-containing protein</fullName>
    </recommendedName>
</protein>
<organism evidence="2 3">
    <name type="scientific">Pricia mediterranea</name>
    <dbReference type="NCBI Taxonomy" id="3076079"/>
    <lineage>
        <taxon>Bacteria</taxon>
        <taxon>Pseudomonadati</taxon>
        <taxon>Bacteroidota</taxon>
        <taxon>Flavobacteriia</taxon>
        <taxon>Flavobacteriales</taxon>
        <taxon>Flavobacteriaceae</taxon>
        <taxon>Pricia</taxon>
    </lineage>
</organism>
<feature type="signal peptide" evidence="1">
    <location>
        <begin position="1"/>
        <end position="20"/>
    </location>
</feature>
<gene>
    <name evidence="2" type="ORF">RQM65_02745</name>
</gene>
<evidence type="ECO:0000313" key="2">
    <source>
        <dbReference type="EMBL" id="MDT7827582.1"/>
    </source>
</evidence>
<feature type="chain" id="PRO_5046825660" description="Proteinase inhibitor I42 chagasin domain-containing protein" evidence="1">
    <location>
        <begin position="21"/>
        <end position="143"/>
    </location>
</feature>